<accession>A0A7S8C3D1</accession>
<keyword evidence="2" id="KW-1133">Transmembrane helix</keyword>
<keyword evidence="4" id="KW-1185">Reference proteome</keyword>
<keyword evidence="2" id="KW-0472">Membrane</keyword>
<dbReference type="RefSeq" id="WP_213163885.1">
    <property type="nucleotide sequence ID" value="NZ_CP058214.1"/>
</dbReference>
<proteinExistence type="predicted"/>
<dbReference type="Proteomes" id="UP000593594">
    <property type="component" value="Chromosome"/>
</dbReference>
<feature type="region of interest" description="Disordered" evidence="1">
    <location>
        <begin position="35"/>
        <end position="60"/>
    </location>
</feature>
<feature type="transmembrane region" description="Helical" evidence="2">
    <location>
        <begin position="12"/>
        <end position="30"/>
    </location>
</feature>
<evidence type="ECO:0000313" key="4">
    <source>
        <dbReference type="Proteomes" id="UP000593594"/>
    </source>
</evidence>
<evidence type="ECO:0000256" key="2">
    <source>
        <dbReference type="SAM" id="Phobius"/>
    </source>
</evidence>
<dbReference type="Pfam" id="PF05545">
    <property type="entry name" value="FixQ"/>
    <property type="match status" value="1"/>
</dbReference>
<reference evidence="3 4" key="1">
    <citation type="submission" date="2020-06" db="EMBL/GenBank/DDBJ databases">
        <title>Genome sequence of 2 isolates from Red Sea Mangroves.</title>
        <authorList>
            <person name="Sefrji F."/>
            <person name="Michoud G."/>
            <person name="Merlino G."/>
            <person name="Daffonchio D."/>
        </authorList>
    </citation>
    <scope>NUCLEOTIDE SEQUENCE [LARGE SCALE GENOMIC DNA]</scope>
    <source>
        <strain evidence="3 4">R1DC25</strain>
    </source>
</reference>
<name>A0A7S8C3D1_9HYPH</name>
<sequence length="60" mass="6962">MDYDALRHFADTWGLVFLFVIFVGVIAFVFRPGSKKKYERDAQIPLKDNDEDPKNGQARD</sequence>
<keyword evidence="2" id="KW-0812">Transmembrane</keyword>
<protein>
    <submittedName>
        <fullName evidence="3">Cbb3-type cytochrome c oxidase subunit 3</fullName>
    </submittedName>
</protein>
<dbReference type="InterPro" id="IPR008621">
    <property type="entry name" value="Cbb3-typ_cyt_oxidase_comp"/>
</dbReference>
<dbReference type="EMBL" id="CP058214">
    <property type="protein sequence ID" value="QPC42649.1"/>
    <property type="molecule type" value="Genomic_DNA"/>
</dbReference>
<dbReference type="CDD" id="cd01324">
    <property type="entry name" value="cbb3_Oxidase_CcoQ"/>
    <property type="match status" value="1"/>
</dbReference>
<gene>
    <name evidence="3" type="ORF">HW532_08000</name>
</gene>
<dbReference type="AlphaFoldDB" id="A0A7S8C3D1"/>
<organism evidence="3 4">
    <name type="scientific">Kaustia mangrovi</name>
    <dbReference type="NCBI Taxonomy" id="2593653"/>
    <lineage>
        <taxon>Bacteria</taxon>
        <taxon>Pseudomonadati</taxon>
        <taxon>Pseudomonadota</taxon>
        <taxon>Alphaproteobacteria</taxon>
        <taxon>Hyphomicrobiales</taxon>
        <taxon>Parvibaculaceae</taxon>
        <taxon>Kaustia</taxon>
    </lineage>
</organism>
<evidence type="ECO:0000313" key="3">
    <source>
        <dbReference type="EMBL" id="QPC42649.1"/>
    </source>
</evidence>
<evidence type="ECO:0000256" key="1">
    <source>
        <dbReference type="SAM" id="MobiDB-lite"/>
    </source>
</evidence>
<dbReference type="KEGG" id="kmn:HW532_08000"/>